<feature type="region of interest" description="Disordered" evidence="1">
    <location>
        <begin position="1"/>
        <end position="69"/>
    </location>
</feature>
<proteinExistence type="predicted"/>
<dbReference type="Proteomes" id="UP000287033">
    <property type="component" value="Unassembled WGS sequence"/>
</dbReference>
<feature type="compositionally biased region" description="Basic and acidic residues" evidence="1">
    <location>
        <begin position="56"/>
        <end position="69"/>
    </location>
</feature>
<evidence type="ECO:0000256" key="1">
    <source>
        <dbReference type="SAM" id="MobiDB-lite"/>
    </source>
</evidence>
<gene>
    <name evidence="2" type="ORF">chiPu_0022667</name>
</gene>
<keyword evidence="3" id="KW-1185">Reference proteome</keyword>
<feature type="compositionally biased region" description="Basic and acidic residues" evidence="1">
    <location>
        <begin position="16"/>
        <end position="43"/>
    </location>
</feature>
<evidence type="ECO:0000313" key="2">
    <source>
        <dbReference type="EMBL" id="GCC18343.1"/>
    </source>
</evidence>
<comment type="caution">
    <text evidence="2">The sequence shown here is derived from an EMBL/GenBank/DDBJ whole genome shotgun (WGS) entry which is preliminary data.</text>
</comment>
<dbReference type="EMBL" id="BEZZ01009886">
    <property type="protein sequence ID" value="GCC18343.1"/>
    <property type="molecule type" value="Genomic_DNA"/>
</dbReference>
<organism evidence="2 3">
    <name type="scientific">Chiloscyllium punctatum</name>
    <name type="common">Brownbanded bambooshark</name>
    <name type="synonym">Hemiscyllium punctatum</name>
    <dbReference type="NCBI Taxonomy" id="137246"/>
    <lineage>
        <taxon>Eukaryota</taxon>
        <taxon>Metazoa</taxon>
        <taxon>Chordata</taxon>
        <taxon>Craniata</taxon>
        <taxon>Vertebrata</taxon>
        <taxon>Chondrichthyes</taxon>
        <taxon>Elasmobranchii</taxon>
        <taxon>Galeomorphii</taxon>
        <taxon>Galeoidea</taxon>
        <taxon>Orectolobiformes</taxon>
        <taxon>Hemiscylliidae</taxon>
        <taxon>Chiloscyllium</taxon>
    </lineage>
</organism>
<protein>
    <submittedName>
        <fullName evidence="2">Uncharacterized protein</fullName>
    </submittedName>
</protein>
<dbReference type="AlphaFoldDB" id="A0A401RJL3"/>
<evidence type="ECO:0000313" key="3">
    <source>
        <dbReference type="Proteomes" id="UP000287033"/>
    </source>
</evidence>
<sequence length="153" mass="17296">MRVGTRQTRHACGNTHDPEKRGRAHADSETRAWAHDGPRDVRAGTRQTRHACGNTHDPEKRARAHADSETRAWAHGGPEMCVWAHAKPDTCVGTHTTQRNARGNAHSDPENTRVGTRRQRRACGCCQTRHMHGNTYDPEKHVQTHAELEKHVW</sequence>
<reference evidence="2 3" key="1">
    <citation type="journal article" date="2018" name="Nat. Ecol. Evol.">
        <title>Shark genomes provide insights into elasmobranch evolution and the origin of vertebrates.</title>
        <authorList>
            <person name="Hara Y"/>
            <person name="Yamaguchi K"/>
            <person name="Onimaru K"/>
            <person name="Kadota M"/>
            <person name="Koyanagi M"/>
            <person name="Keeley SD"/>
            <person name="Tatsumi K"/>
            <person name="Tanaka K"/>
            <person name="Motone F"/>
            <person name="Kageyama Y"/>
            <person name="Nozu R"/>
            <person name="Adachi N"/>
            <person name="Nishimura O"/>
            <person name="Nakagawa R"/>
            <person name="Tanegashima C"/>
            <person name="Kiyatake I"/>
            <person name="Matsumoto R"/>
            <person name="Murakumo K"/>
            <person name="Nishida K"/>
            <person name="Terakita A"/>
            <person name="Kuratani S"/>
            <person name="Sato K"/>
            <person name="Hyodo S Kuraku.S."/>
        </authorList>
    </citation>
    <scope>NUCLEOTIDE SEQUENCE [LARGE SCALE GENOMIC DNA]</scope>
</reference>
<name>A0A401RJL3_CHIPU</name>
<feature type="region of interest" description="Disordered" evidence="1">
    <location>
        <begin position="93"/>
        <end position="116"/>
    </location>
</feature>
<accession>A0A401RJL3</accession>